<evidence type="ECO:0000313" key="3">
    <source>
        <dbReference type="Proteomes" id="UP000002895"/>
    </source>
</evidence>
<keyword evidence="1" id="KW-0812">Transmembrane</keyword>
<keyword evidence="3" id="KW-1185">Reference proteome</keyword>
<keyword evidence="1" id="KW-1133">Transmembrane helix</keyword>
<dbReference type="AlphaFoldDB" id="I6S117"/>
<dbReference type="EMBL" id="CP003504">
    <property type="protein sequence ID" value="AFM70365.1"/>
    <property type="molecule type" value="Genomic_DNA"/>
</dbReference>
<feature type="transmembrane region" description="Helical" evidence="1">
    <location>
        <begin position="12"/>
        <end position="29"/>
    </location>
</feature>
<evidence type="ECO:0000256" key="1">
    <source>
        <dbReference type="SAM" id="Phobius"/>
    </source>
</evidence>
<feature type="transmembrane region" description="Helical" evidence="1">
    <location>
        <begin position="69"/>
        <end position="86"/>
    </location>
</feature>
<evidence type="ECO:0000313" key="2">
    <source>
        <dbReference type="EMBL" id="AFM70365.1"/>
    </source>
</evidence>
<dbReference type="Proteomes" id="UP000002895">
    <property type="component" value="Chromosome"/>
</dbReference>
<reference evidence="2 3" key="1">
    <citation type="journal article" date="2012" name="J. Bacteriol.">
        <title>Genome sequence of Enterococcus hirae (Streptococcus faecalis) ATCC 9790, a model organism for the study of ion transport, bioenergetics, and copper homeostasis.</title>
        <authorList>
            <person name="Gaechter T."/>
            <person name="Wunderlin C."/>
            <person name="Schmidheini T."/>
            <person name="Solioz M."/>
        </authorList>
    </citation>
    <scope>NUCLEOTIDE SEQUENCE [LARGE SCALE GENOMIC DNA]</scope>
    <source>
        <strain evidence="3">ATCC 9790 / DSM 20160 / JCM 8729 / LMG 6399 / NBRC 3181 / NCIMB 6459 / NCDO 1258 / NCTC 12367 / WDCM 00089 / R</strain>
    </source>
</reference>
<feature type="transmembrane region" description="Helical" evidence="1">
    <location>
        <begin position="35"/>
        <end position="57"/>
    </location>
</feature>
<sequence length="92" mass="10668">MPSLKLKKATMLTSFLLLSPIVLTSLYFIPRINNYHYVFFIFVMMSCWIIGGVNLFLSTKIESKFLKRIIIFLNLICILGWLFLGGEKNDTN</sequence>
<protein>
    <submittedName>
        <fullName evidence="2">Uncharacterized protein</fullName>
    </submittedName>
</protein>
<accession>I6S117</accession>
<dbReference type="eggNOG" id="ENOG50308BZ">
    <property type="taxonomic scope" value="Bacteria"/>
</dbReference>
<organism evidence="2 3">
    <name type="scientific">Enterococcus hirae (strain ATCC 9790 / DSM 20160 / JCM 8729 / LMG 6399 / NBRC 3181 / NCIMB 6459 / NCDO 1258 / NCTC 12367 / WDCM 00089 / R)</name>
    <dbReference type="NCBI Taxonomy" id="768486"/>
    <lineage>
        <taxon>Bacteria</taxon>
        <taxon>Bacillati</taxon>
        <taxon>Bacillota</taxon>
        <taxon>Bacilli</taxon>
        <taxon>Lactobacillales</taxon>
        <taxon>Enterococcaceae</taxon>
        <taxon>Enterococcus</taxon>
    </lineage>
</organism>
<dbReference type="HOGENOM" id="CLU_189796_0_0_9"/>
<gene>
    <name evidence="2" type="ordered locus">EHR_07145</name>
</gene>
<proteinExistence type="predicted"/>
<keyword evidence="1" id="KW-0472">Membrane</keyword>
<dbReference type="KEGG" id="ehr:EHR_07145"/>
<name>I6S117_ENTHA</name>